<dbReference type="AlphaFoldDB" id="A0A5E4MNJ3"/>
<sequence>MGDDRLSGICMLSVHREKVNSDKEKFIENALTQFGRECPRRLKFIFNEKD</sequence>
<accession>A0A5E4MNJ3</accession>
<dbReference type="Proteomes" id="UP000325440">
    <property type="component" value="Unassembled WGS sequence"/>
</dbReference>
<dbReference type="EMBL" id="CABPRJ010000974">
    <property type="protein sequence ID" value="VVC33780.1"/>
    <property type="molecule type" value="Genomic_DNA"/>
</dbReference>
<name>A0A5E4MNJ3_9HEMI</name>
<organism evidence="1 2">
    <name type="scientific">Cinara cedri</name>
    <dbReference type="NCBI Taxonomy" id="506608"/>
    <lineage>
        <taxon>Eukaryota</taxon>
        <taxon>Metazoa</taxon>
        <taxon>Ecdysozoa</taxon>
        <taxon>Arthropoda</taxon>
        <taxon>Hexapoda</taxon>
        <taxon>Insecta</taxon>
        <taxon>Pterygota</taxon>
        <taxon>Neoptera</taxon>
        <taxon>Paraneoptera</taxon>
        <taxon>Hemiptera</taxon>
        <taxon>Sternorrhyncha</taxon>
        <taxon>Aphidomorpha</taxon>
        <taxon>Aphidoidea</taxon>
        <taxon>Aphididae</taxon>
        <taxon>Lachninae</taxon>
        <taxon>Cinara</taxon>
    </lineage>
</organism>
<proteinExistence type="predicted"/>
<evidence type="ECO:0000313" key="2">
    <source>
        <dbReference type="Proteomes" id="UP000325440"/>
    </source>
</evidence>
<reference evidence="1 2" key="1">
    <citation type="submission" date="2019-08" db="EMBL/GenBank/DDBJ databases">
        <authorList>
            <person name="Alioto T."/>
            <person name="Alioto T."/>
            <person name="Gomez Garrido J."/>
        </authorList>
    </citation>
    <scope>NUCLEOTIDE SEQUENCE [LARGE SCALE GENOMIC DNA]</scope>
</reference>
<keyword evidence="2" id="KW-1185">Reference proteome</keyword>
<protein>
    <submittedName>
        <fullName evidence="1">Uncharacterized protein</fullName>
    </submittedName>
</protein>
<dbReference type="OrthoDB" id="10023262at2759"/>
<evidence type="ECO:0000313" key="1">
    <source>
        <dbReference type="EMBL" id="VVC33780.1"/>
    </source>
</evidence>
<gene>
    <name evidence="1" type="ORF">CINCED_3A010188</name>
</gene>